<dbReference type="AlphaFoldDB" id="A0A7G9ZCC9"/>
<accession>A0A7G9ZCC9</accession>
<reference evidence="1" key="1">
    <citation type="submission" date="2020-06" db="EMBL/GenBank/DDBJ databases">
        <title>Unique genomic features of the anaerobic methanotrophic archaea.</title>
        <authorList>
            <person name="Chadwick G.L."/>
            <person name="Skennerton C.T."/>
            <person name="Laso-Perez R."/>
            <person name="Leu A.O."/>
            <person name="Speth D.R."/>
            <person name="Yu H."/>
            <person name="Morgan-Lang C."/>
            <person name="Hatzenpichler R."/>
            <person name="Goudeau D."/>
            <person name="Malmstrom R."/>
            <person name="Brazelton W.J."/>
            <person name="Woyke T."/>
            <person name="Hallam S.J."/>
            <person name="Tyson G.W."/>
            <person name="Wegener G."/>
            <person name="Boetius A."/>
            <person name="Orphan V."/>
        </authorList>
    </citation>
    <scope>NUCLEOTIDE SEQUENCE</scope>
</reference>
<sequence>MQLNGECNGVYVEKWTDGFDVIELDKGTNNVPFDYRVVAKRKGYENYRFEKMGGLTPEEMEAKQAVYSEKTEKELKDLLQYQGKEIDEVK</sequence>
<protein>
    <submittedName>
        <fullName evidence="1">Uncharacterized protein</fullName>
    </submittedName>
</protein>
<proteinExistence type="predicted"/>
<dbReference type="EMBL" id="MT631707">
    <property type="protein sequence ID" value="QNO57913.1"/>
    <property type="molecule type" value="Genomic_DNA"/>
</dbReference>
<name>A0A7G9ZCC9_9EURY</name>
<organism evidence="1">
    <name type="scientific">Candidatus Methanophaga sp. ANME-1 ERB7</name>
    <dbReference type="NCBI Taxonomy" id="2759913"/>
    <lineage>
        <taxon>Archaea</taxon>
        <taxon>Methanobacteriati</taxon>
        <taxon>Methanobacteriota</taxon>
        <taxon>Stenosarchaea group</taxon>
        <taxon>Methanomicrobia</taxon>
        <taxon>Candidatus Methanophagales</taxon>
        <taxon>Candidatus Methanophagaceae</taxon>
        <taxon>Candidatus Methanophaga</taxon>
    </lineage>
</organism>
<gene>
    <name evidence="1" type="ORF">GHLLLOKB_00001</name>
</gene>
<evidence type="ECO:0000313" key="1">
    <source>
        <dbReference type="EMBL" id="QNO57913.1"/>
    </source>
</evidence>